<accession>A0A0M5KWR1</accession>
<evidence type="ECO:0000313" key="1">
    <source>
        <dbReference type="EMBL" id="ALE10290.1"/>
    </source>
</evidence>
<dbReference type="Proteomes" id="UP000067206">
    <property type="component" value="Chromosome"/>
</dbReference>
<protein>
    <submittedName>
        <fullName evidence="1">Uncharacterized protein</fullName>
    </submittedName>
</protein>
<sequence length="58" mass="6814">MREAAKEINVDINEYMCSFPIDTYLNNLNDTLSISQEKPNISYRQTLIFWLIMLDNGI</sequence>
<dbReference type="PATRIC" id="fig|1682.24.peg.2244"/>
<dbReference type="AlphaFoldDB" id="A0A0M5KWR1"/>
<organism evidence="1 2">
    <name type="scientific">Bifidobacterium longum subsp. infantis</name>
    <dbReference type="NCBI Taxonomy" id="1682"/>
    <lineage>
        <taxon>Bacteria</taxon>
        <taxon>Bacillati</taxon>
        <taxon>Actinomycetota</taxon>
        <taxon>Actinomycetes</taxon>
        <taxon>Bifidobacteriales</taxon>
        <taxon>Bifidobacteriaceae</taxon>
        <taxon>Bifidobacterium</taxon>
    </lineage>
</organism>
<reference evidence="1 2" key="1">
    <citation type="submission" date="2014-12" db="EMBL/GenBank/DDBJ databases">
        <title>Complete genome sequence of Bifidobacterium longum subsp. infantis BT1.</title>
        <authorList>
            <person name="Kim J.F."/>
            <person name="Kwak M.-J."/>
        </authorList>
    </citation>
    <scope>NUCLEOTIDE SEQUENCE [LARGE SCALE GENOMIC DNA]</scope>
    <source>
        <strain evidence="1 2">BT1</strain>
    </source>
</reference>
<name>A0A0M5KWR1_BIFLI</name>
<dbReference type="EMBL" id="CP010411">
    <property type="protein sequence ID" value="ALE10290.1"/>
    <property type="molecule type" value="Genomic_DNA"/>
</dbReference>
<gene>
    <name evidence="1" type="ORF">RY67_2304</name>
</gene>
<proteinExistence type="predicted"/>
<evidence type="ECO:0000313" key="2">
    <source>
        <dbReference type="Proteomes" id="UP000067206"/>
    </source>
</evidence>